<proteinExistence type="predicted"/>
<dbReference type="EC" id="3.4.13.19" evidence="1"/>
<gene>
    <name evidence="1" type="ORF">HD599_000477</name>
</gene>
<keyword evidence="1" id="KW-0378">Hydrolase</keyword>
<evidence type="ECO:0000313" key="2">
    <source>
        <dbReference type="Proteomes" id="UP000536685"/>
    </source>
</evidence>
<dbReference type="PROSITE" id="PS51365">
    <property type="entry name" value="RENAL_DIPEPTIDASE_2"/>
    <property type="match status" value="1"/>
</dbReference>
<reference evidence="1 2" key="1">
    <citation type="submission" date="2020-08" db="EMBL/GenBank/DDBJ databases">
        <title>Sequencing the genomes of 1000 actinobacteria strains.</title>
        <authorList>
            <person name="Klenk H.-P."/>
        </authorList>
    </citation>
    <scope>NUCLEOTIDE SEQUENCE [LARGE SCALE GENOMIC DNA]</scope>
    <source>
        <strain evidence="1 2">DSM 105784</strain>
    </source>
</reference>
<dbReference type="Proteomes" id="UP000536685">
    <property type="component" value="Unassembled WGS sequence"/>
</dbReference>
<evidence type="ECO:0000313" key="1">
    <source>
        <dbReference type="EMBL" id="MBB5842154.1"/>
    </source>
</evidence>
<dbReference type="RefSeq" id="WP_184233304.1">
    <property type="nucleotide sequence ID" value="NZ_JACHMJ010000001.1"/>
</dbReference>
<dbReference type="Pfam" id="PF01244">
    <property type="entry name" value="Peptidase_M19"/>
    <property type="match status" value="1"/>
</dbReference>
<dbReference type="Gene3D" id="3.20.20.140">
    <property type="entry name" value="Metal-dependent hydrolases"/>
    <property type="match status" value="1"/>
</dbReference>
<organism evidence="1 2">
    <name type="scientific">Conyzicola lurida</name>
    <dbReference type="NCBI Taxonomy" id="1172621"/>
    <lineage>
        <taxon>Bacteria</taxon>
        <taxon>Bacillati</taxon>
        <taxon>Actinomycetota</taxon>
        <taxon>Actinomycetes</taxon>
        <taxon>Micrococcales</taxon>
        <taxon>Microbacteriaceae</taxon>
        <taxon>Conyzicola</taxon>
    </lineage>
</organism>
<dbReference type="EMBL" id="JACHMJ010000001">
    <property type="protein sequence ID" value="MBB5842154.1"/>
    <property type="molecule type" value="Genomic_DNA"/>
</dbReference>
<sequence length="368" mass="37741">MSDLHYAAGRDRLTRPLPALEPALAERAARLLAGTVGSLHDHPVRFPDPLTADTWARHMAAGVDVLAVEELTASGLGTVVANCFSQPDLGFVRGWAASMRGQLAAASGLRLVLEIGDLGNGATGVLLGLEDLGPVSTLDDIDRLFADGIRVAGVAYNSGSSLGCGLAQDDTGLTDFGRAAVARANELGILLDVSHAGDRTSLEAIAASGRPVVISHAGAQGVWNSSRMIPDSVIRASAASGGMIGIEAAPGSTRVDPARPDHTLDDVVRHIEYCADLVGIDHVGLGADTFYGDHVGLYRALGSRGAALPDGAVAFDGDLVAGAENPTEFAPQVCSALLLAGWNDADIAKVLGENLDRVLRATLPGAAA</sequence>
<protein>
    <submittedName>
        <fullName evidence="1">Membrane dipeptidase</fullName>
        <ecNumber evidence="1">3.4.13.19</ecNumber>
    </submittedName>
</protein>
<dbReference type="InterPro" id="IPR008257">
    <property type="entry name" value="Pept_M19"/>
</dbReference>
<dbReference type="GO" id="GO:0070573">
    <property type="term" value="F:metallodipeptidase activity"/>
    <property type="evidence" value="ECO:0007669"/>
    <property type="project" value="InterPro"/>
</dbReference>
<dbReference type="InterPro" id="IPR032466">
    <property type="entry name" value="Metal_Hydrolase"/>
</dbReference>
<keyword evidence="1" id="KW-0645">Protease</keyword>
<keyword evidence="1" id="KW-0224">Dipeptidase</keyword>
<dbReference type="SUPFAM" id="SSF51556">
    <property type="entry name" value="Metallo-dependent hydrolases"/>
    <property type="match status" value="1"/>
</dbReference>
<dbReference type="PANTHER" id="PTHR10443">
    <property type="entry name" value="MICROSOMAL DIPEPTIDASE"/>
    <property type="match status" value="1"/>
</dbReference>
<dbReference type="PANTHER" id="PTHR10443:SF12">
    <property type="entry name" value="DIPEPTIDASE"/>
    <property type="match status" value="1"/>
</dbReference>
<accession>A0A841AI91</accession>
<keyword evidence="2" id="KW-1185">Reference proteome</keyword>
<dbReference type="GO" id="GO:0006508">
    <property type="term" value="P:proteolysis"/>
    <property type="evidence" value="ECO:0007669"/>
    <property type="project" value="InterPro"/>
</dbReference>
<name>A0A841AI91_9MICO</name>
<dbReference type="AlphaFoldDB" id="A0A841AI91"/>
<comment type="caution">
    <text evidence="1">The sequence shown here is derived from an EMBL/GenBank/DDBJ whole genome shotgun (WGS) entry which is preliminary data.</text>
</comment>